<accession>A0ABU7L4F3</accession>
<proteinExistence type="predicted"/>
<protein>
    <submittedName>
        <fullName evidence="2">Uncharacterized protein</fullName>
    </submittedName>
</protein>
<name>A0ABU7L4F3_9NOCA</name>
<keyword evidence="1" id="KW-0812">Transmembrane</keyword>
<organism evidence="2 3">
    <name type="scientific">Rhodococcus artemisiae</name>
    <dbReference type="NCBI Taxonomy" id="714159"/>
    <lineage>
        <taxon>Bacteria</taxon>
        <taxon>Bacillati</taxon>
        <taxon>Actinomycetota</taxon>
        <taxon>Actinomycetes</taxon>
        <taxon>Mycobacteriales</taxon>
        <taxon>Nocardiaceae</taxon>
        <taxon>Rhodococcus</taxon>
    </lineage>
</organism>
<feature type="transmembrane region" description="Helical" evidence="1">
    <location>
        <begin position="27"/>
        <end position="43"/>
    </location>
</feature>
<dbReference type="Proteomes" id="UP001336020">
    <property type="component" value="Unassembled WGS sequence"/>
</dbReference>
<evidence type="ECO:0000256" key="1">
    <source>
        <dbReference type="SAM" id="Phobius"/>
    </source>
</evidence>
<evidence type="ECO:0000313" key="2">
    <source>
        <dbReference type="EMBL" id="MEE2056388.1"/>
    </source>
</evidence>
<sequence>MFWKIVGVVVLVWIALAVIGAVFDHLFGILVLGAIAFGGYMLYKAISGGNRRDDITRI</sequence>
<evidence type="ECO:0000313" key="3">
    <source>
        <dbReference type="Proteomes" id="UP001336020"/>
    </source>
</evidence>
<keyword evidence="3" id="KW-1185">Reference proteome</keyword>
<keyword evidence="1" id="KW-1133">Transmembrane helix</keyword>
<comment type="caution">
    <text evidence="2">The sequence shown here is derived from an EMBL/GenBank/DDBJ whole genome shotgun (WGS) entry which is preliminary data.</text>
</comment>
<dbReference type="EMBL" id="JAUTXY010000001">
    <property type="protein sequence ID" value="MEE2056388.1"/>
    <property type="molecule type" value="Genomic_DNA"/>
</dbReference>
<gene>
    <name evidence="2" type="ORF">Q7514_02460</name>
</gene>
<dbReference type="RefSeq" id="WP_330131664.1">
    <property type="nucleotide sequence ID" value="NZ_JAUTXY010000001.1"/>
</dbReference>
<keyword evidence="1" id="KW-0472">Membrane</keyword>
<reference evidence="2 3" key="1">
    <citation type="submission" date="2023-07" db="EMBL/GenBank/DDBJ databases">
        <authorList>
            <person name="Girao M."/>
            <person name="Carvalho M.F."/>
        </authorList>
    </citation>
    <scope>NUCLEOTIDE SEQUENCE [LARGE SCALE GENOMIC DNA]</scope>
    <source>
        <strain evidence="2 3">YIM65754</strain>
    </source>
</reference>